<sequence>MKVVTKPARIVAAGLWACGGMTIRASARVVFGASVGLSVLLAGCGSGESSKAQPAASAQAEAAEAAAPLPPALTEFDADGLRARAAQALREQRIHTPAGDSAVDYYLALRDKEAGQIDVISALSELQPYVVIAGEQALLDDDLAESRRLQDLLARMDPQAPALPRLREGLRAAGAARERKAREETERLMAERSDASAARAVSAQRERTAAASTAMKAAAAASAQAADEAAAQASTPASTPAAPVPAPAVAAPPPVAASASARSAPAAKPMPRLIADASPRYPLSALNRRIEGSVEISFTIQPDGRTSAPRLVSSQPAGVFDEAALAAVSRLRFEASGQAHAARRTLNFKLPSR</sequence>
<evidence type="ECO:0000256" key="4">
    <source>
        <dbReference type="ARBA" id="ARBA00023136"/>
    </source>
</evidence>
<feature type="compositionally biased region" description="Low complexity" evidence="5">
    <location>
        <begin position="230"/>
        <end position="241"/>
    </location>
</feature>
<accession>A0ABY3XDP9</accession>
<keyword evidence="3" id="KW-1133">Transmembrane helix</keyword>
<dbReference type="SUPFAM" id="SSF74653">
    <property type="entry name" value="TolA/TonB C-terminal domain"/>
    <property type="match status" value="1"/>
</dbReference>
<dbReference type="InterPro" id="IPR006260">
    <property type="entry name" value="TonB/TolA_C"/>
</dbReference>
<feature type="region of interest" description="Disordered" evidence="5">
    <location>
        <begin position="230"/>
        <end position="252"/>
    </location>
</feature>
<dbReference type="RefSeq" id="WP_057944440.1">
    <property type="nucleotide sequence ID" value="NZ_CP011131.1"/>
</dbReference>
<dbReference type="Proteomes" id="UP000829194">
    <property type="component" value="Chromosome"/>
</dbReference>
<protein>
    <submittedName>
        <fullName evidence="7">TonB family protein</fullName>
    </submittedName>
</protein>
<dbReference type="EMBL" id="CP093547">
    <property type="protein sequence ID" value="UNP28896.1"/>
    <property type="molecule type" value="Genomic_DNA"/>
</dbReference>
<evidence type="ECO:0000313" key="7">
    <source>
        <dbReference type="EMBL" id="UNP28896.1"/>
    </source>
</evidence>
<dbReference type="InterPro" id="IPR037682">
    <property type="entry name" value="TonB_C"/>
</dbReference>
<evidence type="ECO:0000259" key="6">
    <source>
        <dbReference type="PROSITE" id="PS52015"/>
    </source>
</evidence>
<evidence type="ECO:0000256" key="1">
    <source>
        <dbReference type="ARBA" id="ARBA00004167"/>
    </source>
</evidence>
<evidence type="ECO:0000256" key="5">
    <source>
        <dbReference type="SAM" id="MobiDB-lite"/>
    </source>
</evidence>
<gene>
    <name evidence="7" type="ORF">MOV92_20875</name>
</gene>
<evidence type="ECO:0000256" key="2">
    <source>
        <dbReference type="ARBA" id="ARBA00022692"/>
    </source>
</evidence>
<keyword evidence="8" id="KW-1185">Reference proteome</keyword>
<organism evidence="7 8">
    <name type="scientific">Lysobacter gummosus</name>
    <dbReference type="NCBI Taxonomy" id="262324"/>
    <lineage>
        <taxon>Bacteria</taxon>
        <taxon>Pseudomonadati</taxon>
        <taxon>Pseudomonadota</taxon>
        <taxon>Gammaproteobacteria</taxon>
        <taxon>Lysobacterales</taxon>
        <taxon>Lysobacteraceae</taxon>
        <taxon>Lysobacter</taxon>
    </lineage>
</organism>
<evidence type="ECO:0000256" key="3">
    <source>
        <dbReference type="ARBA" id="ARBA00022989"/>
    </source>
</evidence>
<keyword evidence="4" id="KW-0472">Membrane</keyword>
<name>A0ABY3XDP9_9GAMM</name>
<dbReference type="Pfam" id="PF03544">
    <property type="entry name" value="TonB_C"/>
    <property type="match status" value="1"/>
</dbReference>
<feature type="region of interest" description="Disordered" evidence="5">
    <location>
        <begin position="164"/>
        <end position="204"/>
    </location>
</feature>
<dbReference type="PROSITE" id="PS52015">
    <property type="entry name" value="TONB_CTD"/>
    <property type="match status" value="1"/>
</dbReference>
<comment type="subcellular location">
    <subcellularLocation>
        <location evidence="1">Membrane</location>
        <topology evidence="1">Single-pass membrane protein</topology>
    </subcellularLocation>
</comment>
<feature type="domain" description="TonB C-terminal" evidence="6">
    <location>
        <begin position="266"/>
        <end position="353"/>
    </location>
</feature>
<feature type="compositionally biased region" description="Basic and acidic residues" evidence="5">
    <location>
        <begin position="165"/>
        <end position="194"/>
    </location>
</feature>
<dbReference type="NCBIfam" id="TIGR01352">
    <property type="entry name" value="tonB_Cterm"/>
    <property type="match status" value="1"/>
</dbReference>
<feature type="compositionally biased region" description="Pro residues" evidence="5">
    <location>
        <begin position="242"/>
        <end position="252"/>
    </location>
</feature>
<keyword evidence="2" id="KW-0812">Transmembrane</keyword>
<reference evidence="7 8" key="1">
    <citation type="submission" date="2022-03" db="EMBL/GenBank/DDBJ databases">
        <title>Complete genome sequence of Lysobacter capsici VKM B-2533 and Lysobacter gummosus 10.1.1, promising sources of lytic agents.</title>
        <authorList>
            <person name="Tarlachkov S.V."/>
            <person name="Kudryakova I.V."/>
            <person name="Afoshin A.S."/>
            <person name="Leontyevskaya E.A."/>
            <person name="Leontyevskaya N.V."/>
        </authorList>
    </citation>
    <scope>NUCLEOTIDE SEQUENCE [LARGE SCALE GENOMIC DNA]</scope>
    <source>
        <strain evidence="7 8">10.1.1</strain>
    </source>
</reference>
<dbReference type="Gene3D" id="3.30.2420.10">
    <property type="entry name" value="TonB"/>
    <property type="match status" value="1"/>
</dbReference>
<evidence type="ECO:0000313" key="8">
    <source>
        <dbReference type="Proteomes" id="UP000829194"/>
    </source>
</evidence>
<proteinExistence type="predicted"/>
<feature type="compositionally biased region" description="Low complexity" evidence="5">
    <location>
        <begin position="195"/>
        <end position="204"/>
    </location>
</feature>